<dbReference type="InterPro" id="IPR018122">
    <property type="entry name" value="TF_fork_head_CS_1"/>
</dbReference>
<evidence type="ECO:0000256" key="2">
    <source>
        <dbReference type="ARBA" id="ARBA00023242"/>
    </source>
</evidence>
<dbReference type="GO" id="GO:0000978">
    <property type="term" value="F:RNA polymerase II cis-regulatory region sequence-specific DNA binding"/>
    <property type="evidence" value="ECO:0007669"/>
    <property type="project" value="TreeGrafter"/>
</dbReference>
<gene>
    <name evidence="5" type="ORF">DdX_11057</name>
</gene>
<dbReference type="GO" id="GO:0005634">
    <property type="term" value="C:nucleus"/>
    <property type="evidence" value="ECO:0007669"/>
    <property type="project" value="UniProtKB-SubCell"/>
</dbReference>
<keyword evidence="1 3" id="KW-0238">DNA-binding</keyword>
<comment type="caution">
    <text evidence="5">The sequence shown here is derived from an EMBL/GenBank/DDBJ whole genome shotgun (WGS) entry which is preliminary data.</text>
</comment>
<dbReference type="Pfam" id="PF00250">
    <property type="entry name" value="Forkhead"/>
    <property type="match status" value="1"/>
</dbReference>
<dbReference type="GO" id="GO:0030154">
    <property type="term" value="P:cell differentiation"/>
    <property type="evidence" value="ECO:0007669"/>
    <property type="project" value="TreeGrafter"/>
</dbReference>
<organism evidence="5 6">
    <name type="scientific">Ditylenchus destructor</name>
    <dbReference type="NCBI Taxonomy" id="166010"/>
    <lineage>
        <taxon>Eukaryota</taxon>
        <taxon>Metazoa</taxon>
        <taxon>Ecdysozoa</taxon>
        <taxon>Nematoda</taxon>
        <taxon>Chromadorea</taxon>
        <taxon>Rhabditida</taxon>
        <taxon>Tylenchina</taxon>
        <taxon>Tylenchomorpha</taxon>
        <taxon>Sphaerularioidea</taxon>
        <taxon>Anguinidae</taxon>
        <taxon>Anguininae</taxon>
        <taxon>Ditylenchus</taxon>
    </lineage>
</organism>
<dbReference type="PRINTS" id="PR00053">
    <property type="entry name" value="FORKHEAD"/>
</dbReference>
<dbReference type="AlphaFoldDB" id="A0AAD4R4S6"/>
<dbReference type="InterPro" id="IPR036390">
    <property type="entry name" value="WH_DNA-bd_sf"/>
</dbReference>
<dbReference type="InterPro" id="IPR050211">
    <property type="entry name" value="FOX_domain-containing"/>
</dbReference>
<dbReference type="SUPFAM" id="SSF46785">
    <property type="entry name" value="Winged helix' DNA-binding domain"/>
    <property type="match status" value="1"/>
</dbReference>
<dbReference type="InterPro" id="IPR036388">
    <property type="entry name" value="WH-like_DNA-bd_sf"/>
</dbReference>
<feature type="domain" description="Fork-head" evidence="4">
    <location>
        <begin position="6"/>
        <end position="107"/>
    </location>
</feature>
<keyword evidence="6" id="KW-1185">Reference proteome</keyword>
<accession>A0AAD4R4S6</accession>
<evidence type="ECO:0000313" key="5">
    <source>
        <dbReference type="EMBL" id="KAI1709669.1"/>
    </source>
</evidence>
<dbReference type="PROSITE" id="PS50039">
    <property type="entry name" value="FORK_HEAD_3"/>
    <property type="match status" value="1"/>
</dbReference>
<reference evidence="5" key="1">
    <citation type="submission" date="2022-01" db="EMBL/GenBank/DDBJ databases">
        <title>Genome Sequence Resource for Two Populations of Ditylenchus destructor, the Migratory Endoparasitic Phytonematode.</title>
        <authorList>
            <person name="Zhang H."/>
            <person name="Lin R."/>
            <person name="Xie B."/>
        </authorList>
    </citation>
    <scope>NUCLEOTIDE SEQUENCE</scope>
    <source>
        <strain evidence="5">BazhouSP</strain>
    </source>
</reference>
<evidence type="ECO:0000259" key="4">
    <source>
        <dbReference type="PROSITE" id="PS50039"/>
    </source>
</evidence>
<keyword evidence="2 3" id="KW-0539">Nucleus</keyword>
<dbReference type="SMART" id="SM00339">
    <property type="entry name" value="FH"/>
    <property type="match status" value="1"/>
</dbReference>
<evidence type="ECO:0000256" key="1">
    <source>
        <dbReference type="ARBA" id="ARBA00023125"/>
    </source>
</evidence>
<sequence>MNTTEKPPYSYVALIAMAITKSPSRQLTLAQIYEYIEHKFEYYRNADAKRKQGWQNSIRHNLSLNDCFIKKARDGVGPANDRKGNYWTLSDDCENMFENGNYKRRRRMKQPKPPHNFNQQMVTNSALNQMENQSRMEDPLEMIRLQYLQQYVQNAANAENQWNAAHRNPQFQAHIQTGDAPIGLASTLFQGHSFGEVSNSSNITNMSSFSSLTVTTTTAGQSTTEPQQSEFTFNTQFPKINNWSESFTGASGSATNAESPVMKTPNLPQFIPSVFPLTPNALSTSNSGKDFSAGSAFTSMLFDSNNKSGIMNPFLAAPFSKSDSNVTQISQAQSEGFNNFNKWFSGNTTSQLPTHSFGQTEKMLNQAQSTYCHGQWPFMGRIDMGESNQNIHAGVWPTNMMANAGQFTAQSIKNETNDGHS</sequence>
<feature type="DNA-binding region" description="Fork-head" evidence="3">
    <location>
        <begin position="6"/>
        <end position="107"/>
    </location>
</feature>
<dbReference type="InterPro" id="IPR001766">
    <property type="entry name" value="Fork_head_dom"/>
</dbReference>
<dbReference type="PROSITE" id="PS00658">
    <property type="entry name" value="FORK_HEAD_2"/>
    <property type="match status" value="1"/>
</dbReference>
<dbReference type="FunFam" id="1.10.10.10:FF:000598">
    <property type="entry name" value="forkhead box protein I1 isoform X2"/>
    <property type="match status" value="1"/>
</dbReference>
<dbReference type="PANTHER" id="PTHR11829:SF388">
    <property type="entry name" value="FORK HEAD DOMAIN-CONTAINING PROTEIN L1-RELATED"/>
    <property type="match status" value="1"/>
</dbReference>
<name>A0AAD4R4S6_9BILA</name>
<dbReference type="GO" id="GO:0000981">
    <property type="term" value="F:DNA-binding transcription factor activity, RNA polymerase II-specific"/>
    <property type="evidence" value="ECO:0007669"/>
    <property type="project" value="TreeGrafter"/>
</dbReference>
<dbReference type="GO" id="GO:0009653">
    <property type="term" value="P:anatomical structure morphogenesis"/>
    <property type="evidence" value="ECO:0007669"/>
    <property type="project" value="TreeGrafter"/>
</dbReference>
<comment type="subcellular location">
    <subcellularLocation>
        <location evidence="3">Nucleus</location>
    </subcellularLocation>
</comment>
<dbReference type="PANTHER" id="PTHR11829">
    <property type="entry name" value="FORKHEAD BOX PROTEIN"/>
    <property type="match status" value="1"/>
</dbReference>
<dbReference type="Proteomes" id="UP001201812">
    <property type="component" value="Unassembled WGS sequence"/>
</dbReference>
<evidence type="ECO:0000256" key="3">
    <source>
        <dbReference type="PROSITE-ProRule" id="PRU00089"/>
    </source>
</evidence>
<dbReference type="EMBL" id="JAKKPZ010000029">
    <property type="protein sequence ID" value="KAI1709669.1"/>
    <property type="molecule type" value="Genomic_DNA"/>
</dbReference>
<dbReference type="InterPro" id="IPR030456">
    <property type="entry name" value="TF_fork_head_CS_2"/>
</dbReference>
<evidence type="ECO:0000313" key="6">
    <source>
        <dbReference type="Proteomes" id="UP001201812"/>
    </source>
</evidence>
<dbReference type="Gene3D" id="1.10.10.10">
    <property type="entry name" value="Winged helix-like DNA-binding domain superfamily/Winged helix DNA-binding domain"/>
    <property type="match status" value="1"/>
</dbReference>
<dbReference type="PROSITE" id="PS00657">
    <property type="entry name" value="FORK_HEAD_1"/>
    <property type="match status" value="1"/>
</dbReference>
<protein>
    <submittedName>
        <fullName evidence="5">Forkhead domain-containing protein</fullName>
    </submittedName>
</protein>
<proteinExistence type="predicted"/>